<proteinExistence type="predicted"/>
<dbReference type="PANTHER" id="PTHR11439">
    <property type="entry name" value="GAG-POL-RELATED RETROTRANSPOSON"/>
    <property type="match status" value="1"/>
</dbReference>
<evidence type="ECO:0000313" key="2">
    <source>
        <dbReference type="EMBL" id="CAA0822775.1"/>
    </source>
</evidence>
<accession>A0A9N7RBN8</accession>
<comment type="subcellular location">
    <subcellularLocation>
        <location evidence="1">Host cell</location>
    </subcellularLocation>
</comment>
<dbReference type="GO" id="GO:0005198">
    <property type="term" value="F:structural molecule activity"/>
    <property type="evidence" value="ECO:0007669"/>
    <property type="project" value="InterPro"/>
</dbReference>
<dbReference type="PRINTS" id="PR00221">
    <property type="entry name" value="CAULIMOCOAT"/>
</dbReference>
<comment type="caution">
    <text evidence="2">The sequence shown here is derived from an EMBL/GenBank/DDBJ whole genome shotgun (WGS) entry which is preliminary data.</text>
</comment>
<dbReference type="GO" id="GO:0043657">
    <property type="term" value="C:host cell"/>
    <property type="evidence" value="ECO:0007669"/>
    <property type="project" value="UniProtKB-SubCell"/>
</dbReference>
<organism evidence="2 3">
    <name type="scientific">Striga hermonthica</name>
    <name type="common">Purple witchweed</name>
    <name type="synonym">Buchnera hermonthica</name>
    <dbReference type="NCBI Taxonomy" id="68872"/>
    <lineage>
        <taxon>Eukaryota</taxon>
        <taxon>Viridiplantae</taxon>
        <taxon>Streptophyta</taxon>
        <taxon>Embryophyta</taxon>
        <taxon>Tracheophyta</taxon>
        <taxon>Spermatophyta</taxon>
        <taxon>Magnoliopsida</taxon>
        <taxon>eudicotyledons</taxon>
        <taxon>Gunneridae</taxon>
        <taxon>Pentapetalae</taxon>
        <taxon>asterids</taxon>
        <taxon>lamiids</taxon>
        <taxon>Lamiales</taxon>
        <taxon>Orobanchaceae</taxon>
        <taxon>Buchnereae</taxon>
        <taxon>Striga</taxon>
    </lineage>
</organism>
<reference evidence="2" key="1">
    <citation type="submission" date="2019-12" db="EMBL/GenBank/DDBJ databases">
        <authorList>
            <person name="Scholes J."/>
        </authorList>
    </citation>
    <scope>NUCLEOTIDE SEQUENCE</scope>
</reference>
<protein>
    <submittedName>
        <fullName evidence="2">Cysteine-rich RLK (RECEPTOR-like protein kinase) 8</fullName>
    </submittedName>
</protein>
<dbReference type="AlphaFoldDB" id="A0A9N7RBN8"/>
<dbReference type="InterPro" id="IPR043502">
    <property type="entry name" value="DNA/RNA_pol_sf"/>
</dbReference>
<feature type="non-terminal residue" evidence="2">
    <location>
        <position position="510"/>
    </location>
</feature>
<dbReference type="InterPro" id="IPR001988">
    <property type="entry name" value="Caulimo_coat"/>
</dbReference>
<dbReference type="GO" id="GO:0016301">
    <property type="term" value="F:kinase activity"/>
    <property type="evidence" value="ECO:0007669"/>
    <property type="project" value="UniProtKB-KW"/>
</dbReference>
<dbReference type="EMBL" id="CACSLK010024123">
    <property type="protein sequence ID" value="CAA0822775.1"/>
    <property type="molecule type" value="Genomic_DNA"/>
</dbReference>
<keyword evidence="2" id="KW-0418">Kinase</keyword>
<dbReference type="Proteomes" id="UP001153555">
    <property type="component" value="Unassembled WGS sequence"/>
</dbReference>
<dbReference type="PANTHER" id="PTHR11439:SF498">
    <property type="entry name" value="DNAK FAMILY PROTEIN"/>
    <property type="match status" value="1"/>
</dbReference>
<dbReference type="OrthoDB" id="850529at2759"/>
<name>A0A9N7RBN8_STRHE</name>
<gene>
    <name evidence="2" type="ORF">SHERM_20120</name>
</gene>
<dbReference type="CDD" id="cd09272">
    <property type="entry name" value="RNase_HI_RT_Ty1"/>
    <property type="match status" value="1"/>
</dbReference>
<keyword evidence="2" id="KW-0808">Transferase</keyword>
<sequence length="510" mass="58344">KLKYILGLEFAHSDIGINMCQRKYALDILTDTGFLGSKPAPTPMDPTLKLSVCTENDKLTEPTAYRKLVGRLLYLTISRPDIAYSVQTLSQFLSKPTVQHLNAAHRVLRYLKGTVGKGFFFSRTSDLKLYAYCDADWASCLNTRRSITGFSIFLGQSLISWKSKKQSTISRSSAEAEYRSIASTTCEIQWLLYLLDDFKISHDTPVHLYSDCKSALAIATNPVFHERTKHIQIDCHLIREKVAQGLIQLHHVESKEQISDILTKALPGHAFSYLLSKLNMNNIHSQFAGGNLSNGILNIDCSTNEEDLIVIWTNQLELLVQTNDSMINGMTLINFINYIRYKTSRVLFDYLENTQNLLNLEANGSETGAEYKIGVLKELAKVLLKEFLGITGQESKATHKDKVVRFLTNMKLCNICYIVNFFCQVREKFYKIKDRSGLIEIVESKLKYEMNKYIQKKISETKEEKTLGILEKYAKEYRDELCIRKLEHYEMTNIDSRCCKQLESVPQEFG</sequence>
<keyword evidence="3" id="KW-1185">Reference proteome</keyword>
<dbReference type="SUPFAM" id="SSF56672">
    <property type="entry name" value="DNA/RNA polymerases"/>
    <property type="match status" value="1"/>
</dbReference>
<evidence type="ECO:0000313" key="3">
    <source>
        <dbReference type="Proteomes" id="UP001153555"/>
    </source>
</evidence>
<feature type="non-terminal residue" evidence="2">
    <location>
        <position position="1"/>
    </location>
</feature>
<evidence type="ECO:0000256" key="1">
    <source>
        <dbReference type="ARBA" id="ARBA00004340"/>
    </source>
</evidence>